<dbReference type="KEGG" id="tasa:A1Q1_07659"/>
<dbReference type="RefSeq" id="XP_014182146.1">
    <property type="nucleotide sequence ID" value="XM_014326671.1"/>
</dbReference>
<keyword evidence="2 5" id="KW-0812">Transmembrane</keyword>
<dbReference type="VEuPathDB" id="FungiDB:A1Q1_07659"/>
<dbReference type="SUPFAM" id="SSF81338">
    <property type="entry name" value="Aquaporin-like"/>
    <property type="match status" value="1"/>
</dbReference>
<feature type="transmembrane region" description="Helical" evidence="7">
    <location>
        <begin position="381"/>
        <end position="407"/>
    </location>
</feature>
<protein>
    <submittedName>
        <fullName evidence="8">Aquaporin transporter, putative</fullName>
    </submittedName>
</protein>
<feature type="compositionally biased region" description="Basic residues" evidence="6">
    <location>
        <begin position="90"/>
        <end position="103"/>
    </location>
</feature>
<evidence type="ECO:0000256" key="7">
    <source>
        <dbReference type="SAM" id="Phobius"/>
    </source>
</evidence>
<dbReference type="Proteomes" id="UP000002748">
    <property type="component" value="Unassembled WGS sequence"/>
</dbReference>
<feature type="compositionally biased region" description="Gly residues" evidence="6">
    <location>
        <begin position="138"/>
        <end position="148"/>
    </location>
</feature>
<dbReference type="OrthoDB" id="3222at2759"/>
<organism evidence="8 9">
    <name type="scientific">Trichosporon asahii var. asahii (strain ATCC 90039 / CBS 2479 / JCM 2466 / KCTC 7840 / NBRC 103889/ NCYC 2677 / UAMH 7654)</name>
    <name type="common">Yeast</name>
    <dbReference type="NCBI Taxonomy" id="1186058"/>
    <lineage>
        <taxon>Eukaryota</taxon>
        <taxon>Fungi</taxon>
        <taxon>Dikarya</taxon>
        <taxon>Basidiomycota</taxon>
        <taxon>Agaricomycotina</taxon>
        <taxon>Tremellomycetes</taxon>
        <taxon>Trichosporonales</taxon>
        <taxon>Trichosporonaceae</taxon>
        <taxon>Trichosporon</taxon>
    </lineage>
</organism>
<feature type="transmembrane region" description="Helical" evidence="7">
    <location>
        <begin position="428"/>
        <end position="448"/>
    </location>
</feature>
<gene>
    <name evidence="8" type="ORF">A1Q1_07659</name>
</gene>
<keyword evidence="3 7" id="KW-1133">Transmembrane helix</keyword>
<evidence type="ECO:0000313" key="9">
    <source>
        <dbReference type="Proteomes" id="UP000002748"/>
    </source>
</evidence>
<feature type="compositionally biased region" description="Basic and acidic residues" evidence="6">
    <location>
        <begin position="104"/>
        <end position="113"/>
    </location>
</feature>
<feature type="region of interest" description="Disordered" evidence="6">
    <location>
        <begin position="83"/>
        <end position="162"/>
    </location>
</feature>
<feature type="compositionally biased region" description="Pro residues" evidence="6">
    <location>
        <begin position="114"/>
        <end position="128"/>
    </location>
</feature>
<dbReference type="AlphaFoldDB" id="J4UHU2"/>
<dbReference type="GO" id="GO:0015267">
    <property type="term" value="F:channel activity"/>
    <property type="evidence" value="ECO:0007669"/>
    <property type="project" value="InterPro"/>
</dbReference>
<reference evidence="8 9" key="1">
    <citation type="journal article" date="2012" name="Eukaryot. Cell">
        <title>Draft genome sequence of CBS 2479, the standard type strain of Trichosporon asahii.</title>
        <authorList>
            <person name="Yang R.Y."/>
            <person name="Li H.T."/>
            <person name="Zhu H."/>
            <person name="Zhou G.P."/>
            <person name="Wang M."/>
            <person name="Wang L."/>
        </authorList>
    </citation>
    <scope>NUCLEOTIDE SEQUENCE [LARGE SCALE GENOMIC DNA]</scope>
    <source>
        <strain evidence="9">ATCC 90039 / CBS 2479 / JCM 2466 / KCTC 7840 / NCYC 2677 / UAMH 7654</strain>
    </source>
</reference>
<sequence length="468" mass="50140">MSRSMEDLRLTKKELELSKESRDALPQTKRAALPRNIRSVADVPDPSGHAPKRVDPPPLKHRMSTTDAEVAYAGVAKVEGVTKYEEHQPSHKKHILPLHRHHRADPEKPDPRPTNRPPSQRPPSPPHVNPNVDTSAHAGGGGGGGGVNGSSTSIATGGAGSADGLRNRLFNVRSDPSLADVPFDIWDDPSASAPFAGRIGGNLAFTSSKFRHPDSHKIRDLKELLDFPGFRDPLYLRAACIEGIAKFTGSSVLAQTTVEAVFTGTQTAMMIYATAAPTGGHLNPFVTMATVCAGLCTVPRGLYYLIAQTVGAIFGNYALKLGVGTENFFANGEIGGCTVDFSKSSMGQTYVMETMLYATIAFMSFGVGLDPRQTPIFGPAYSQLLVGLTLTLTVWGSPWVHAGYGGISINPARCLGAQIARYNVSSSWIHWVAALSAGIINGFVYHIMPPATPSLVKKHRKDPKDRNA</sequence>
<evidence type="ECO:0000256" key="1">
    <source>
        <dbReference type="ARBA" id="ARBA00004141"/>
    </source>
</evidence>
<dbReference type="PRINTS" id="PR00783">
    <property type="entry name" value="MINTRINSICP"/>
</dbReference>
<evidence type="ECO:0000256" key="4">
    <source>
        <dbReference type="ARBA" id="ARBA00023136"/>
    </source>
</evidence>
<dbReference type="HOGENOM" id="CLU_584205_0_0_1"/>
<comment type="caution">
    <text evidence="8">The sequence shown here is derived from an EMBL/GenBank/DDBJ whole genome shotgun (WGS) entry which is preliminary data.</text>
</comment>
<dbReference type="EMBL" id="ALBS01000073">
    <property type="protein sequence ID" value="EJT51195.1"/>
    <property type="molecule type" value="Genomic_DNA"/>
</dbReference>
<dbReference type="PANTHER" id="PTHR47002">
    <property type="entry name" value="AQUAPORIN-LIKE"/>
    <property type="match status" value="1"/>
</dbReference>
<feature type="region of interest" description="Disordered" evidence="6">
    <location>
        <begin position="18"/>
        <end position="68"/>
    </location>
</feature>
<keyword evidence="4 7" id="KW-0472">Membrane</keyword>
<dbReference type="GeneID" id="25991171"/>
<accession>J4UHU2</accession>
<evidence type="ECO:0000256" key="2">
    <source>
        <dbReference type="ARBA" id="ARBA00022692"/>
    </source>
</evidence>
<name>J4UHU2_TRIAS</name>
<dbReference type="Gene3D" id="1.20.1080.10">
    <property type="entry name" value="Glycerol uptake facilitator protein"/>
    <property type="match status" value="1"/>
</dbReference>
<evidence type="ECO:0000256" key="3">
    <source>
        <dbReference type="ARBA" id="ARBA00022989"/>
    </source>
</evidence>
<dbReference type="Pfam" id="PF00230">
    <property type="entry name" value="MIP"/>
    <property type="match status" value="1"/>
</dbReference>
<comment type="subcellular location">
    <subcellularLocation>
        <location evidence="1">Membrane</location>
        <topology evidence="1">Multi-pass membrane protein</topology>
    </subcellularLocation>
</comment>
<feature type="transmembrane region" description="Helical" evidence="7">
    <location>
        <begin position="350"/>
        <end position="369"/>
    </location>
</feature>
<comment type="similarity">
    <text evidence="5">Belongs to the MIP/aquaporin (TC 1.A.8) family.</text>
</comment>
<dbReference type="PANTHER" id="PTHR47002:SF2">
    <property type="entry name" value="AQUAPORIN AQPAE.A-LIKE"/>
    <property type="match status" value="1"/>
</dbReference>
<dbReference type="InterPro" id="IPR000425">
    <property type="entry name" value="MIP"/>
</dbReference>
<keyword evidence="5" id="KW-0813">Transport</keyword>
<evidence type="ECO:0000313" key="8">
    <source>
        <dbReference type="EMBL" id="EJT51195.1"/>
    </source>
</evidence>
<evidence type="ECO:0000256" key="6">
    <source>
        <dbReference type="SAM" id="MobiDB-lite"/>
    </source>
</evidence>
<dbReference type="GO" id="GO:0016020">
    <property type="term" value="C:membrane"/>
    <property type="evidence" value="ECO:0007669"/>
    <property type="project" value="UniProtKB-SubCell"/>
</dbReference>
<dbReference type="InterPro" id="IPR023271">
    <property type="entry name" value="Aquaporin-like"/>
</dbReference>
<proteinExistence type="inferred from homology"/>
<evidence type="ECO:0000256" key="5">
    <source>
        <dbReference type="RuleBase" id="RU000477"/>
    </source>
</evidence>